<organism evidence="2 3">
    <name type="scientific">Sphingomonas parva</name>
    <dbReference type="NCBI Taxonomy" id="2555898"/>
    <lineage>
        <taxon>Bacteria</taxon>
        <taxon>Pseudomonadati</taxon>
        <taxon>Pseudomonadota</taxon>
        <taxon>Alphaproteobacteria</taxon>
        <taxon>Sphingomonadales</taxon>
        <taxon>Sphingomonadaceae</taxon>
        <taxon>Sphingomonas</taxon>
    </lineage>
</organism>
<reference evidence="2 3" key="1">
    <citation type="submission" date="2019-03" db="EMBL/GenBank/DDBJ databases">
        <title>Genome sequence of Sphingomonas sp. 17J27-24.</title>
        <authorList>
            <person name="Kim M."/>
            <person name="Maeng S."/>
            <person name="Sathiyaraj S."/>
        </authorList>
    </citation>
    <scope>NUCLEOTIDE SEQUENCE [LARGE SCALE GENOMIC DNA]</scope>
    <source>
        <strain evidence="2 3">17J27-24</strain>
    </source>
</reference>
<evidence type="ECO:0000313" key="2">
    <source>
        <dbReference type="EMBL" id="TFI56979.1"/>
    </source>
</evidence>
<keyword evidence="3" id="KW-1185">Reference proteome</keyword>
<comment type="caution">
    <text evidence="2">The sequence shown here is derived from an EMBL/GenBank/DDBJ whole genome shotgun (WGS) entry which is preliminary data.</text>
</comment>
<feature type="chain" id="PRO_5021403509" description="DUF2059 domain-containing protein" evidence="1">
    <location>
        <begin position="19"/>
        <end position="195"/>
    </location>
</feature>
<dbReference type="EMBL" id="SPDV01000043">
    <property type="protein sequence ID" value="TFI56979.1"/>
    <property type="molecule type" value="Genomic_DNA"/>
</dbReference>
<evidence type="ECO:0000313" key="3">
    <source>
        <dbReference type="Proteomes" id="UP000298213"/>
    </source>
</evidence>
<dbReference type="Proteomes" id="UP000298213">
    <property type="component" value="Unassembled WGS sequence"/>
</dbReference>
<dbReference type="RefSeq" id="WP_135089456.1">
    <property type="nucleotide sequence ID" value="NZ_SPDV01000043.1"/>
</dbReference>
<dbReference type="OrthoDB" id="9815602at2"/>
<gene>
    <name evidence="2" type="ORF">E2493_17450</name>
</gene>
<dbReference type="AlphaFoldDB" id="A0A4Y8ZQ62"/>
<proteinExistence type="predicted"/>
<sequence length="195" mass="20978">MRRSSSLLVLLAWPAAVAAQPPAASVPEAVFQKFLSVLPDAQRLKGTTHSADPEELAAIAGLNPGKEARVRAILDTYETCAGPANDKALEGMFRRVAGKLGPEKIGRLTAFYEGGDLARADALFGRLRAGETLPEAEQAQADALLAKYPLPEFGDAMMHAGQDLMNDRAFMDTMMACSVTREEAFDKEGIRQEAE</sequence>
<name>A0A4Y8ZQ62_9SPHN</name>
<accession>A0A4Y8ZQ62</accession>
<feature type="signal peptide" evidence="1">
    <location>
        <begin position="1"/>
        <end position="18"/>
    </location>
</feature>
<protein>
    <recommendedName>
        <fullName evidence="4">DUF2059 domain-containing protein</fullName>
    </recommendedName>
</protein>
<evidence type="ECO:0000256" key="1">
    <source>
        <dbReference type="SAM" id="SignalP"/>
    </source>
</evidence>
<keyword evidence="1" id="KW-0732">Signal</keyword>
<evidence type="ECO:0008006" key="4">
    <source>
        <dbReference type="Google" id="ProtNLM"/>
    </source>
</evidence>